<evidence type="ECO:0000313" key="5">
    <source>
        <dbReference type="EMBL" id="ATE52775.1"/>
    </source>
</evidence>
<keyword evidence="3" id="KW-0804">Transcription</keyword>
<evidence type="ECO:0000313" key="6">
    <source>
        <dbReference type="Proteomes" id="UP000218505"/>
    </source>
</evidence>
<accession>A0A290Z1C2</accession>
<dbReference type="PROSITE" id="PS00041">
    <property type="entry name" value="HTH_ARAC_FAMILY_1"/>
    <property type="match status" value="1"/>
</dbReference>
<evidence type="ECO:0000256" key="2">
    <source>
        <dbReference type="ARBA" id="ARBA00023125"/>
    </source>
</evidence>
<dbReference type="InterPro" id="IPR009057">
    <property type="entry name" value="Homeodomain-like_sf"/>
</dbReference>
<dbReference type="Proteomes" id="UP000218505">
    <property type="component" value="Chromosome"/>
</dbReference>
<gene>
    <name evidence="5" type="ORF">CNX65_05330</name>
</gene>
<dbReference type="AlphaFoldDB" id="A0A290Z1C2"/>
<dbReference type="InterPro" id="IPR052158">
    <property type="entry name" value="INH-QAR"/>
</dbReference>
<dbReference type="EMBL" id="CP023445">
    <property type="protein sequence ID" value="ATE52775.1"/>
    <property type="molecule type" value="Genomic_DNA"/>
</dbReference>
<dbReference type="CDD" id="cd03137">
    <property type="entry name" value="GATase1_AraC_1"/>
    <property type="match status" value="1"/>
</dbReference>
<dbReference type="SUPFAM" id="SSF52317">
    <property type="entry name" value="Class I glutamine amidotransferase-like"/>
    <property type="match status" value="1"/>
</dbReference>
<dbReference type="SUPFAM" id="SSF46689">
    <property type="entry name" value="Homeodomain-like"/>
    <property type="match status" value="2"/>
</dbReference>
<evidence type="ECO:0000256" key="1">
    <source>
        <dbReference type="ARBA" id="ARBA00023015"/>
    </source>
</evidence>
<dbReference type="Pfam" id="PF12833">
    <property type="entry name" value="HTH_18"/>
    <property type="match status" value="1"/>
</dbReference>
<keyword evidence="6" id="KW-1185">Reference proteome</keyword>
<dbReference type="SMART" id="SM00342">
    <property type="entry name" value="HTH_ARAC"/>
    <property type="match status" value="1"/>
</dbReference>
<evidence type="ECO:0000259" key="4">
    <source>
        <dbReference type="PROSITE" id="PS01124"/>
    </source>
</evidence>
<protein>
    <submittedName>
        <fullName evidence="5">AraC family transcriptional regulator</fullName>
    </submittedName>
</protein>
<dbReference type="InterPro" id="IPR002818">
    <property type="entry name" value="DJ-1/PfpI"/>
</dbReference>
<dbReference type="KEGG" id="apre:CNX65_05330"/>
<name>A0A290Z1C2_9PSEU</name>
<dbReference type="InterPro" id="IPR018062">
    <property type="entry name" value="HTH_AraC-typ_CS"/>
</dbReference>
<feature type="domain" description="HTH araC/xylS-type" evidence="4">
    <location>
        <begin position="219"/>
        <end position="317"/>
    </location>
</feature>
<sequence length="322" mass="34375">MPPHRVVLLVLPDVVAFDLGVPGQILGGARDAADRRLYRVDVCTPGGAPVRSASGFTVTADRGLDLLSEADTVVVPGVHDRALIDRGELPDGVGQALRAASARGARVMSICTGAFALAAAGLLDGRRATTHWLHAEEFRLLFPRVELDPGVLFVDDGDVLTSAGVAAGIDLCLHVVRADHGSEVANRAARRSVVPSWRPGGQAQFIDRPLPVTGDASTAPVRAWALEHLDEPLDLRALAGRARMSVRTFTRRFREETGASPGEWLLRQRVDRARRLLETTDLPVDQVARHAGFGTGAALRQRFAAALGVSPSGYRTTFRSAG</sequence>
<keyword evidence="1" id="KW-0805">Transcription regulation</keyword>
<evidence type="ECO:0000256" key="3">
    <source>
        <dbReference type="ARBA" id="ARBA00023163"/>
    </source>
</evidence>
<dbReference type="PANTHER" id="PTHR43130">
    <property type="entry name" value="ARAC-FAMILY TRANSCRIPTIONAL REGULATOR"/>
    <property type="match status" value="1"/>
</dbReference>
<organism evidence="5 6">
    <name type="scientific">Actinosynnema pretiosum</name>
    <dbReference type="NCBI Taxonomy" id="42197"/>
    <lineage>
        <taxon>Bacteria</taxon>
        <taxon>Bacillati</taxon>
        <taxon>Actinomycetota</taxon>
        <taxon>Actinomycetes</taxon>
        <taxon>Pseudonocardiales</taxon>
        <taxon>Pseudonocardiaceae</taxon>
        <taxon>Actinosynnema</taxon>
    </lineage>
</organism>
<reference evidence="5" key="1">
    <citation type="submission" date="2017-09" db="EMBL/GenBank/DDBJ databases">
        <title>Complete Genome Sequence of ansamitocin-producing Bacterium Actinosynnema pretiosum X47.</title>
        <authorList>
            <person name="Cao G."/>
            <person name="Zong G."/>
            <person name="Zhong C."/>
            <person name="Fu J."/>
        </authorList>
    </citation>
    <scope>NUCLEOTIDE SEQUENCE [LARGE SCALE GENOMIC DNA]</scope>
    <source>
        <strain evidence="5">X47</strain>
    </source>
</reference>
<keyword evidence="2" id="KW-0238">DNA-binding</keyword>
<dbReference type="Pfam" id="PF01965">
    <property type="entry name" value="DJ-1_PfpI"/>
    <property type="match status" value="1"/>
</dbReference>
<dbReference type="GO" id="GO:0043565">
    <property type="term" value="F:sequence-specific DNA binding"/>
    <property type="evidence" value="ECO:0007669"/>
    <property type="project" value="InterPro"/>
</dbReference>
<dbReference type="Gene3D" id="1.10.10.60">
    <property type="entry name" value="Homeodomain-like"/>
    <property type="match status" value="1"/>
</dbReference>
<dbReference type="Gene3D" id="3.40.50.880">
    <property type="match status" value="1"/>
</dbReference>
<dbReference type="PROSITE" id="PS01124">
    <property type="entry name" value="HTH_ARAC_FAMILY_2"/>
    <property type="match status" value="1"/>
</dbReference>
<proteinExistence type="predicted"/>
<dbReference type="InterPro" id="IPR029062">
    <property type="entry name" value="Class_I_gatase-like"/>
</dbReference>
<dbReference type="RefSeq" id="WP_096491762.1">
    <property type="nucleotide sequence ID" value="NZ_CP023445.1"/>
</dbReference>
<dbReference type="GO" id="GO:0003700">
    <property type="term" value="F:DNA-binding transcription factor activity"/>
    <property type="evidence" value="ECO:0007669"/>
    <property type="project" value="InterPro"/>
</dbReference>
<dbReference type="InterPro" id="IPR018060">
    <property type="entry name" value="HTH_AraC"/>
</dbReference>
<dbReference type="PANTHER" id="PTHR43130:SF3">
    <property type="entry name" value="HTH-TYPE TRANSCRIPTIONAL REGULATOR RV1931C"/>
    <property type="match status" value="1"/>
</dbReference>